<evidence type="ECO:0000313" key="6">
    <source>
        <dbReference type="Proteomes" id="UP000490939"/>
    </source>
</evidence>
<protein>
    <submittedName>
        <fullName evidence="3">Uncharacterized protein</fullName>
    </submittedName>
</protein>
<feature type="region of interest" description="Disordered" evidence="1">
    <location>
        <begin position="107"/>
        <end position="145"/>
    </location>
</feature>
<evidence type="ECO:0000313" key="3">
    <source>
        <dbReference type="EMBL" id="KAE9980199.1"/>
    </source>
</evidence>
<evidence type="ECO:0000256" key="1">
    <source>
        <dbReference type="SAM" id="MobiDB-lite"/>
    </source>
</evidence>
<accession>A0A8H3Z023</accession>
<dbReference type="Proteomes" id="UP000447873">
    <property type="component" value="Unassembled WGS sequence"/>
</dbReference>
<dbReference type="EMBL" id="WNWS01000107">
    <property type="protein sequence ID" value="KAE9980199.1"/>
    <property type="molecule type" value="Genomic_DNA"/>
</dbReference>
<dbReference type="EMBL" id="WNWR01000082">
    <property type="protein sequence ID" value="KAE9991777.1"/>
    <property type="molecule type" value="Genomic_DNA"/>
</dbReference>
<gene>
    <name evidence="2" type="ORF">BLS_009176</name>
    <name evidence="4" type="ORF">EG327_010973</name>
    <name evidence="3" type="ORF">EG328_000433</name>
</gene>
<evidence type="ECO:0000313" key="4">
    <source>
        <dbReference type="EMBL" id="KAE9991777.1"/>
    </source>
</evidence>
<evidence type="ECO:0000313" key="5">
    <source>
        <dbReference type="Proteomes" id="UP000447873"/>
    </source>
</evidence>
<name>A0A8H3Z023_VENIN</name>
<organism evidence="3 5">
    <name type="scientific">Venturia inaequalis</name>
    <name type="common">Apple scab fungus</name>
    <dbReference type="NCBI Taxonomy" id="5025"/>
    <lineage>
        <taxon>Eukaryota</taxon>
        <taxon>Fungi</taxon>
        <taxon>Dikarya</taxon>
        <taxon>Ascomycota</taxon>
        <taxon>Pezizomycotina</taxon>
        <taxon>Dothideomycetes</taxon>
        <taxon>Pleosporomycetidae</taxon>
        <taxon>Venturiales</taxon>
        <taxon>Venturiaceae</taxon>
        <taxon>Venturia</taxon>
    </lineage>
</organism>
<sequence length="313" mass="34962">MSTRHTCAVCNRRRPIDHYPLSSGDQEGRLLGTCVECLDVTFMLGDNRQQQLNALGIVDVRLETQSRATPVDPAEEQTNAENVVVPRRSGRHMDDKLTDLDNLETILGESAPGPEFTPIPAPSKKRKRRGEDYPLQSSKARKGTTPKYIQPKEATCRICLEDKAVSEYPKAANGQREKKDAIRPWLPQRLLPGEIPQSCAKHLAISRWNKQRPVCKECIGNSLAASLDLKPVESLGCLDENCDATWDSTDHVAPYLSTEDTRRYSELLLKTFTATNKKIKHCLNKECGVAAGWIPLVKAIHNSNAMRAKYVFA</sequence>
<reference evidence="3 5" key="1">
    <citation type="submission" date="2018-12" db="EMBL/GenBank/DDBJ databases">
        <title>Venturia inaequalis Genome Resource.</title>
        <authorList>
            <person name="Lichtner F.J."/>
        </authorList>
    </citation>
    <scope>NUCLEOTIDE SEQUENCE [LARGE SCALE GENOMIC DNA]</scope>
    <source>
        <strain evidence="3 5">120213</strain>
        <strain evidence="2">Bline_iso_100314</strain>
        <strain evidence="4 6">DMI_063113</strain>
    </source>
</reference>
<keyword evidence="6" id="KW-1185">Reference proteome</keyword>
<dbReference type="Proteomes" id="UP000490939">
    <property type="component" value="Unassembled WGS sequence"/>
</dbReference>
<dbReference type="AlphaFoldDB" id="A0A8H3Z023"/>
<dbReference type="EMBL" id="WNWQ01000082">
    <property type="protein sequence ID" value="KAE9980092.1"/>
    <property type="molecule type" value="Genomic_DNA"/>
</dbReference>
<dbReference type="Proteomes" id="UP000433883">
    <property type="component" value="Unassembled WGS sequence"/>
</dbReference>
<proteinExistence type="predicted"/>
<evidence type="ECO:0000313" key="2">
    <source>
        <dbReference type="EMBL" id="KAE9980092.1"/>
    </source>
</evidence>
<comment type="caution">
    <text evidence="3">The sequence shown here is derived from an EMBL/GenBank/DDBJ whole genome shotgun (WGS) entry which is preliminary data.</text>
</comment>